<comment type="caution">
    <text evidence="1">The sequence shown here is derived from an EMBL/GenBank/DDBJ whole genome shotgun (WGS) entry which is preliminary data.</text>
</comment>
<evidence type="ECO:0000313" key="2">
    <source>
        <dbReference type="EMBL" id="CAF4371762.1"/>
    </source>
</evidence>
<sequence>FDILIIDWQSAREVDFDQEYSGTLSTASKCILDHLAYKRNKEILCLPVDDCVSFMKVVLLEILPKEIKEEIQAKVKQGSYSGINLIYEQVYEKYVNEQLIIIQVIQFLEKNRSKLNGEILISYMNQCLKKHYCLRQLKNQQADIDYFLELEKNLILS</sequence>
<dbReference type="Proteomes" id="UP000663868">
    <property type="component" value="Unassembled WGS sequence"/>
</dbReference>
<organism evidence="1 3">
    <name type="scientific">Adineta steineri</name>
    <dbReference type="NCBI Taxonomy" id="433720"/>
    <lineage>
        <taxon>Eukaryota</taxon>
        <taxon>Metazoa</taxon>
        <taxon>Spiralia</taxon>
        <taxon>Gnathifera</taxon>
        <taxon>Rotifera</taxon>
        <taxon>Eurotatoria</taxon>
        <taxon>Bdelloidea</taxon>
        <taxon>Adinetida</taxon>
        <taxon>Adinetidae</taxon>
        <taxon>Adineta</taxon>
    </lineage>
</organism>
<evidence type="ECO:0000313" key="1">
    <source>
        <dbReference type="EMBL" id="CAF1515762.1"/>
    </source>
</evidence>
<feature type="non-terminal residue" evidence="1">
    <location>
        <position position="1"/>
    </location>
</feature>
<dbReference type="EMBL" id="CAJNOE010004814">
    <property type="protein sequence ID" value="CAF1515762.1"/>
    <property type="molecule type" value="Genomic_DNA"/>
</dbReference>
<protein>
    <submittedName>
        <fullName evidence="1">Uncharacterized protein</fullName>
    </submittedName>
</protein>
<dbReference type="AlphaFoldDB" id="A0A815U4B7"/>
<name>A0A815U4B7_9BILA</name>
<evidence type="ECO:0000313" key="3">
    <source>
        <dbReference type="Proteomes" id="UP000663860"/>
    </source>
</evidence>
<gene>
    <name evidence="1" type="ORF">IZO911_LOCUS45669</name>
    <name evidence="2" type="ORF">KXQ929_LOCUS49400</name>
</gene>
<dbReference type="Proteomes" id="UP000663860">
    <property type="component" value="Unassembled WGS sequence"/>
</dbReference>
<reference evidence="1" key="1">
    <citation type="submission" date="2021-02" db="EMBL/GenBank/DDBJ databases">
        <authorList>
            <person name="Nowell W R."/>
        </authorList>
    </citation>
    <scope>NUCLEOTIDE SEQUENCE</scope>
</reference>
<accession>A0A815U4B7</accession>
<proteinExistence type="predicted"/>
<dbReference type="EMBL" id="CAJOBB010020940">
    <property type="protein sequence ID" value="CAF4371762.1"/>
    <property type="molecule type" value="Genomic_DNA"/>
</dbReference>